<keyword evidence="6" id="KW-1185">Reference proteome</keyword>
<dbReference type="PANTHER" id="PTHR48022:SF64">
    <property type="entry name" value="MAJOR FACILITATOR SUPERFAMILY (MFS) PROFILE DOMAIN-CONTAINING PROTEIN"/>
    <property type="match status" value="1"/>
</dbReference>
<dbReference type="GO" id="GO:0005351">
    <property type="term" value="F:carbohydrate:proton symporter activity"/>
    <property type="evidence" value="ECO:0007669"/>
    <property type="project" value="TreeGrafter"/>
</dbReference>
<evidence type="ECO:0000256" key="3">
    <source>
        <dbReference type="ARBA" id="ARBA00022989"/>
    </source>
</evidence>
<dbReference type="Gene3D" id="1.20.1250.20">
    <property type="entry name" value="MFS general substrate transporter like domains"/>
    <property type="match status" value="1"/>
</dbReference>
<dbReference type="SUPFAM" id="SSF103473">
    <property type="entry name" value="MFS general substrate transporter"/>
    <property type="match status" value="1"/>
</dbReference>
<dbReference type="Proteomes" id="UP000184267">
    <property type="component" value="Unassembled WGS sequence"/>
</dbReference>
<keyword evidence="3" id="KW-1133">Transmembrane helix</keyword>
<dbReference type="OrthoDB" id="6133115at2759"/>
<dbReference type="InterPro" id="IPR050360">
    <property type="entry name" value="MFS_Sugar_Transporters"/>
</dbReference>
<keyword evidence="2" id="KW-0812">Transmembrane</keyword>
<evidence type="ECO:0000256" key="1">
    <source>
        <dbReference type="ARBA" id="ARBA00004141"/>
    </source>
</evidence>
<evidence type="ECO:0000313" key="5">
    <source>
        <dbReference type="EMBL" id="OJT06917.1"/>
    </source>
</evidence>
<dbReference type="EMBL" id="MNAD01001239">
    <property type="protein sequence ID" value="OJT06917.1"/>
    <property type="molecule type" value="Genomic_DNA"/>
</dbReference>
<dbReference type="PANTHER" id="PTHR48022">
    <property type="entry name" value="PLASTIDIC GLUCOSE TRANSPORTER 4"/>
    <property type="match status" value="1"/>
</dbReference>
<gene>
    <name evidence="5" type="ORF">TRAPUB_2237</name>
</gene>
<dbReference type="InterPro" id="IPR005828">
    <property type="entry name" value="MFS_sugar_transport-like"/>
</dbReference>
<organism evidence="5 6">
    <name type="scientific">Trametes pubescens</name>
    <name type="common">White-rot fungus</name>
    <dbReference type="NCBI Taxonomy" id="154538"/>
    <lineage>
        <taxon>Eukaryota</taxon>
        <taxon>Fungi</taxon>
        <taxon>Dikarya</taxon>
        <taxon>Basidiomycota</taxon>
        <taxon>Agaricomycotina</taxon>
        <taxon>Agaricomycetes</taxon>
        <taxon>Polyporales</taxon>
        <taxon>Polyporaceae</taxon>
        <taxon>Trametes</taxon>
    </lineage>
</organism>
<evidence type="ECO:0000256" key="4">
    <source>
        <dbReference type="ARBA" id="ARBA00023136"/>
    </source>
</evidence>
<dbReference type="GO" id="GO:0016020">
    <property type="term" value="C:membrane"/>
    <property type="evidence" value="ECO:0007669"/>
    <property type="project" value="UniProtKB-SubCell"/>
</dbReference>
<dbReference type="InterPro" id="IPR036259">
    <property type="entry name" value="MFS_trans_sf"/>
</dbReference>
<dbReference type="STRING" id="154538.A0A1M2VH56"/>
<sequence length="135" mass="15720">MDGTFHPRRTRKATFGTFHLPTSWSWRIPSAIQALPSVIQLVLIWFIPESPRWLCSKGREEQALRVLAYYHADGNRTDALVEYEFEEIRAAIRFDKEVAANVGWSSFFKTPGNRRRLRIMIAIAFFSQWSGNNLM</sequence>
<protein>
    <submittedName>
        <fullName evidence="5">Lactose permease</fullName>
    </submittedName>
</protein>
<evidence type="ECO:0000313" key="6">
    <source>
        <dbReference type="Proteomes" id="UP000184267"/>
    </source>
</evidence>
<dbReference type="AlphaFoldDB" id="A0A1M2VH56"/>
<keyword evidence="4" id="KW-0472">Membrane</keyword>
<evidence type="ECO:0000256" key="2">
    <source>
        <dbReference type="ARBA" id="ARBA00022692"/>
    </source>
</evidence>
<name>A0A1M2VH56_TRAPU</name>
<comment type="caution">
    <text evidence="5">The sequence shown here is derived from an EMBL/GenBank/DDBJ whole genome shotgun (WGS) entry which is preliminary data.</text>
</comment>
<dbReference type="Pfam" id="PF00083">
    <property type="entry name" value="Sugar_tr"/>
    <property type="match status" value="1"/>
</dbReference>
<proteinExistence type="predicted"/>
<reference evidence="5 6" key="1">
    <citation type="submission" date="2016-10" db="EMBL/GenBank/DDBJ databases">
        <title>Genome sequence of the basidiomycete white-rot fungus Trametes pubescens.</title>
        <authorList>
            <person name="Makela M.R."/>
            <person name="Granchi Z."/>
            <person name="Peng M."/>
            <person name="De Vries R.P."/>
            <person name="Grigoriev I."/>
            <person name="Riley R."/>
            <person name="Hilden K."/>
        </authorList>
    </citation>
    <scope>NUCLEOTIDE SEQUENCE [LARGE SCALE GENOMIC DNA]</scope>
    <source>
        <strain evidence="5 6">FBCC735</strain>
    </source>
</reference>
<accession>A0A1M2VH56</accession>
<comment type="subcellular location">
    <subcellularLocation>
        <location evidence="1">Membrane</location>
        <topology evidence="1">Multi-pass membrane protein</topology>
    </subcellularLocation>
</comment>